<dbReference type="OrthoDB" id="3694595at2"/>
<evidence type="ECO:0000313" key="2">
    <source>
        <dbReference type="EMBL" id="SDD30741.1"/>
    </source>
</evidence>
<keyword evidence="1" id="KW-0472">Membrane</keyword>
<keyword evidence="1" id="KW-0812">Transmembrane</keyword>
<dbReference type="AlphaFoldDB" id="A0A1G6TNW2"/>
<organism evidence="2 3">
    <name type="scientific">Actinokineospora iranica</name>
    <dbReference type="NCBI Taxonomy" id="1271860"/>
    <lineage>
        <taxon>Bacteria</taxon>
        <taxon>Bacillati</taxon>
        <taxon>Actinomycetota</taxon>
        <taxon>Actinomycetes</taxon>
        <taxon>Pseudonocardiales</taxon>
        <taxon>Pseudonocardiaceae</taxon>
        <taxon>Actinokineospora</taxon>
    </lineage>
</organism>
<name>A0A1G6TNW2_9PSEU</name>
<protein>
    <submittedName>
        <fullName evidence="2">Uncharacterized protein</fullName>
    </submittedName>
</protein>
<proteinExistence type="predicted"/>
<feature type="transmembrane region" description="Helical" evidence="1">
    <location>
        <begin position="82"/>
        <end position="102"/>
    </location>
</feature>
<keyword evidence="1" id="KW-1133">Transmembrane helix</keyword>
<feature type="transmembrane region" description="Helical" evidence="1">
    <location>
        <begin position="20"/>
        <end position="45"/>
    </location>
</feature>
<gene>
    <name evidence="2" type="ORF">SAMN05216174_109240</name>
</gene>
<feature type="transmembrane region" description="Helical" evidence="1">
    <location>
        <begin position="57"/>
        <end position="75"/>
    </location>
</feature>
<dbReference type="STRING" id="1271860.SAMN05216174_109240"/>
<evidence type="ECO:0000313" key="3">
    <source>
        <dbReference type="Proteomes" id="UP000199501"/>
    </source>
</evidence>
<sequence length="103" mass="10888">MASPQRRLRAFLRGPGRLPIGLAAAIGCLGVAVLYATVLAVQAPARVTAAHAFVMRWAQPAVWIALAAVCLEYALRADRAVLNRTATLAVAVYLAFLLAISFA</sequence>
<dbReference type="PROSITE" id="PS51257">
    <property type="entry name" value="PROKAR_LIPOPROTEIN"/>
    <property type="match status" value="1"/>
</dbReference>
<keyword evidence="3" id="KW-1185">Reference proteome</keyword>
<reference evidence="3" key="1">
    <citation type="submission" date="2016-10" db="EMBL/GenBank/DDBJ databases">
        <authorList>
            <person name="Varghese N."/>
            <person name="Submissions S."/>
        </authorList>
    </citation>
    <scope>NUCLEOTIDE SEQUENCE [LARGE SCALE GENOMIC DNA]</scope>
    <source>
        <strain evidence="3">IBRC-M 10403</strain>
    </source>
</reference>
<dbReference type="EMBL" id="FMZZ01000009">
    <property type="protein sequence ID" value="SDD30741.1"/>
    <property type="molecule type" value="Genomic_DNA"/>
</dbReference>
<dbReference type="RefSeq" id="WP_139190826.1">
    <property type="nucleotide sequence ID" value="NZ_FMZZ01000009.1"/>
</dbReference>
<dbReference type="Proteomes" id="UP000199501">
    <property type="component" value="Unassembled WGS sequence"/>
</dbReference>
<accession>A0A1G6TNW2</accession>
<evidence type="ECO:0000256" key="1">
    <source>
        <dbReference type="SAM" id="Phobius"/>
    </source>
</evidence>